<keyword evidence="2" id="KW-0378">Hydrolase</keyword>
<reference evidence="4" key="2">
    <citation type="submission" date="2020-09" db="EMBL/GenBank/DDBJ databases">
        <authorList>
            <person name="Sun Q."/>
            <person name="Zhou Y."/>
        </authorList>
    </citation>
    <scope>NUCLEOTIDE SEQUENCE</scope>
    <source>
        <strain evidence="4">CGMCC 1.7086</strain>
    </source>
</reference>
<dbReference type="GO" id="GO:0046872">
    <property type="term" value="F:metal ion binding"/>
    <property type="evidence" value="ECO:0007669"/>
    <property type="project" value="UniProtKB-KW"/>
</dbReference>
<name>A0A918DHC1_9ALTE</name>
<evidence type="ECO:0000313" key="4">
    <source>
        <dbReference type="EMBL" id="GGO65259.1"/>
    </source>
</evidence>
<comment type="caution">
    <text evidence="4">The sequence shown here is derived from an EMBL/GenBank/DDBJ whole genome shotgun (WGS) entry which is preliminary data.</text>
</comment>
<dbReference type="InterPro" id="IPR036412">
    <property type="entry name" value="HAD-like_sf"/>
</dbReference>
<dbReference type="Gene3D" id="3.40.50.1000">
    <property type="entry name" value="HAD superfamily/HAD-like"/>
    <property type="match status" value="1"/>
</dbReference>
<dbReference type="NCBIfam" id="TIGR01488">
    <property type="entry name" value="HAD-SF-IB"/>
    <property type="match status" value="1"/>
</dbReference>
<dbReference type="Pfam" id="PF12710">
    <property type="entry name" value="HAD"/>
    <property type="match status" value="1"/>
</dbReference>
<gene>
    <name evidence="4" type="ORF">GCM10010982_06630</name>
</gene>
<dbReference type="CDD" id="cd02612">
    <property type="entry name" value="HAD_PGPPase"/>
    <property type="match status" value="1"/>
</dbReference>
<evidence type="ECO:0000256" key="3">
    <source>
        <dbReference type="ARBA" id="ARBA00022842"/>
    </source>
</evidence>
<dbReference type="PANTHER" id="PTHR43344:SF13">
    <property type="entry name" value="PHOSPHATASE RV3661-RELATED"/>
    <property type="match status" value="1"/>
</dbReference>
<dbReference type="SUPFAM" id="SSF56784">
    <property type="entry name" value="HAD-like"/>
    <property type="match status" value="1"/>
</dbReference>
<dbReference type="AlphaFoldDB" id="A0A918DHC1"/>
<dbReference type="NCBIfam" id="TIGR01490">
    <property type="entry name" value="HAD-SF-IB-hyp1"/>
    <property type="match status" value="1"/>
</dbReference>
<keyword evidence="5" id="KW-1185">Reference proteome</keyword>
<dbReference type="RefSeq" id="WP_188690254.1">
    <property type="nucleotide sequence ID" value="NZ_BMLS01000001.1"/>
</dbReference>
<dbReference type="InterPro" id="IPR050582">
    <property type="entry name" value="HAD-like_SerB"/>
</dbReference>
<dbReference type="EMBL" id="BMLS01000001">
    <property type="protein sequence ID" value="GGO65259.1"/>
    <property type="molecule type" value="Genomic_DNA"/>
</dbReference>
<evidence type="ECO:0000313" key="5">
    <source>
        <dbReference type="Proteomes" id="UP000606935"/>
    </source>
</evidence>
<dbReference type="Proteomes" id="UP000606935">
    <property type="component" value="Unassembled WGS sequence"/>
</dbReference>
<protein>
    <submittedName>
        <fullName evidence="4">Uncharacterized protein</fullName>
    </submittedName>
</protein>
<sequence length="224" mass="24578">MAKTVAFDLDGTLIDIDSAQAWLDFLVSRQFPGAADTYRTCGQIMQAYDSGVMDMQAYMQAWMQPLAGMPAAPLAPLLKDFVHQVIAPRVFVQGQQQIAEHQQAGDRLLLISASPTLIVEPIAAYLGIERSVGIDVAIQDGVLTDRSLAPFSFREGKVTLIKRWLGQMDRGQLDMAYSDSINDVPMLEFARHGVCINPDNALAALAGQAQWQTCHWQVNNLGSN</sequence>
<dbReference type="Gene3D" id="1.20.1440.100">
    <property type="entry name" value="SG protein - dephosphorylation function"/>
    <property type="match status" value="1"/>
</dbReference>
<dbReference type="GO" id="GO:0016787">
    <property type="term" value="F:hydrolase activity"/>
    <property type="evidence" value="ECO:0007669"/>
    <property type="project" value="UniProtKB-KW"/>
</dbReference>
<evidence type="ECO:0000256" key="1">
    <source>
        <dbReference type="ARBA" id="ARBA00022723"/>
    </source>
</evidence>
<dbReference type="InterPro" id="IPR023214">
    <property type="entry name" value="HAD_sf"/>
</dbReference>
<keyword evidence="1" id="KW-0479">Metal-binding</keyword>
<organism evidence="4 5">
    <name type="scientific">Bowmanella pacifica</name>
    <dbReference type="NCBI Taxonomy" id="502051"/>
    <lineage>
        <taxon>Bacteria</taxon>
        <taxon>Pseudomonadati</taxon>
        <taxon>Pseudomonadota</taxon>
        <taxon>Gammaproteobacteria</taxon>
        <taxon>Alteromonadales</taxon>
        <taxon>Alteromonadaceae</taxon>
        <taxon>Bowmanella</taxon>
    </lineage>
</organism>
<keyword evidence="3" id="KW-0460">Magnesium</keyword>
<evidence type="ECO:0000256" key="2">
    <source>
        <dbReference type="ARBA" id="ARBA00022801"/>
    </source>
</evidence>
<dbReference type="PANTHER" id="PTHR43344">
    <property type="entry name" value="PHOSPHOSERINE PHOSPHATASE"/>
    <property type="match status" value="1"/>
</dbReference>
<reference evidence="4" key="1">
    <citation type="journal article" date="2014" name="Int. J. Syst. Evol. Microbiol.">
        <title>Complete genome sequence of Corynebacterium casei LMG S-19264T (=DSM 44701T), isolated from a smear-ripened cheese.</title>
        <authorList>
            <consortium name="US DOE Joint Genome Institute (JGI-PGF)"/>
            <person name="Walter F."/>
            <person name="Albersmeier A."/>
            <person name="Kalinowski J."/>
            <person name="Ruckert C."/>
        </authorList>
    </citation>
    <scope>NUCLEOTIDE SEQUENCE</scope>
    <source>
        <strain evidence="4">CGMCC 1.7086</strain>
    </source>
</reference>
<proteinExistence type="predicted"/>
<accession>A0A918DHC1</accession>
<dbReference type="InterPro" id="IPR006385">
    <property type="entry name" value="HAD_hydro_SerB1"/>
</dbReference>